<dbReference type="Proteomes" id="UP000297839">
    <property type="component" value="Unassembled WGS sequence"/>
</dbReference>
<protein>
    <submittedName>
        <fullName evidence="3">J domain-containing protein</fullName>
    </submittedName>
</protein>
<dbReference type="PRINTS" id="PR00625">
    <property type="entry name" value="JDOMAIN"/>
</dbReference>
<dbReference type="CDD" id="cd06257">
    <property type="entry name" value="DnaJ"/>
    <property type="match status" value="1"/>
</dbReference>
<dbReference type="SMART" id="SM00271">
    <property type="entry name" value="DnaJ"/>
    <property type="match status" value="1"/>
</dbReference>
<keyword evidence="4" id="KW-1185">Reference proteome</keyword>
<accession>A0A4Z0CCG1</accession>
<gene>
    <name evidence="3" type="ORF">EZ216_05405</name>
</gene>
<dbReference type="OrthoDB" id="8960697at2"/>
<dbReference type="SUPFAM" id="SSF46565">
    <property type="entry name" value="Chaperone J-domain"/>
    <property type="match status" value="1"/>
</dbReference>
<dbReference type="Pfam" id="PF00226">
    <property type="entry name" value="DnaJ"/>
    <property type="match status" value="1"/>
</dbReference>
<evidence type="ECO:0000313" key="3">
    <source>
        <dbReference type="EMBL" id="TFZ08592.1"/>
    </source>
</evidence>
<evidence type="ECO:0000259" key="2">
    <source>
        <dbReference type="PROSITE" id="PS50076"/>
    </source>
</evidence>
<evidence type="ECO:0000313" key="4">
    <source>
        <dbReference type="Proteomes" id="UP000297839"/>
    </source>
</evidence>
<dbReference type="InterPro" id="IPR036869">
    <property type="entry name" value="J_dom_sf"/>
</dbReference>
<dbReference type="PANTHER" id="PTHR24074">
    <property type="entry name" value="CO-CHAPERONE PROTEIN DJLA"/>
    <property type="match status" value="1"/>
</dbReference>
<sequence length="139" mass="15210">MRSDVPNSHYDTLGVPRDAAPQELRRAYRKAAQQNHPDRHAGDALAEAAMARINEAWAVLSHPQRRESYDQWLRAQEARLRADAAAQAAQPTRFEAGWPWGLVAATMAVALATVGTVVYRTSVSSTAAAQHQLAAKPSR</sequence>
<dbReference type="Gene3D" id="1.10.287.110">
    <property type="entry name" value="DnaJ domain"/>
    <property type="match status" value="1"/>
</dbReference>
<feature type="transmembrane region" description="Helical" evidence="1">
    <location>
        <begin position="98"/>
        <end position="119"/>
    </location>
</feature>
<dbReference type="PROSITE" id="PS50076">
    <property type="entry name" value="DNAJ_2"/>
    <property type="match status" value="1"/>
</dbReference>
<dbReference type="InterPro" id="IPR001623">
    <property type="entry name" value="DnaJ_domain"/>
</dbReference>
<dbReference type="RefSeq" id="WP_135248529.1">
    <property type="nucleotide sequence ID" value="NZ_SMLK01000001.1"/>
</dbReference>
<reference evidence="3 4" key="1">
    <citation type="submission" date="2019-03" db="EMBL/GenBank/DDBJ databases">
        <title>Ramlibacter sp. 18x22-1, whole genome shotgun sequence.</title>
        <authorList>
            <person name="Zhang X."/>
            <person name="Feng G."/>
            <person name="Zhu H."/>
        </authorList>
    </citation>
    <scope>NUCLEOTIDE SEQUENCE [LARGE SCALE GENOMIC DNA]</scope>
    <source>
        <strain evidence="3 4">18x22-1</strain>
    </source>
</reference>
<keyword evidence="1" id="KW-0812">Transmembrane</keyword>
<comment type="caution">
    <text evidence="3">The sequence shown here is derived from an EMBL/GenBank/DDBJ whole genome shotgun (WGS) entry which is preliminary data.</text>
</comment>
<feature type="domain" description="J" evidence="2">
    <location>
        <begin position="8"/>
        <end position="73"/>
    </location>
</feature>
<dbReference type="EMBL" id="SMLK01000001">
    <property type="protein sequence ID" value="TFZ08592.1"/>
    <property type="molecule type" value="Genomic_DNA"/>
</dbReference>
<keyword evidence="1" id="KW-1133">Transmembrane helix</keyword>
<dbReference type="InterPro" id="IPR050817">
    <property type="entry name" value="DjlA_DnaK_co-chaperone"/>
</dbReference>
<organism evidence="3 4">
    <name type="scientific">Ramlibacter humi</name>
    <dbReference type="NCBI Taxonomy" id="2530451"/>
    <lineage>
        <taxon>Bacteria</taxon>
        <taxon>Pseudomonadati</taxon>
        <taxon>Pseudomonadota</taxon>
        <taxon>Betaproteobacteria</taxon>
        <taxon>Burkholderiales</taxon>
        <taxon>Comamonadaceae</taxon>
        <taxon>Ramlibacter</taxon>
    </lineage>
</organism>
<evidence type="ECO:0000256" key="1">
    <source>
        <dbReference type="SAM" id="Phobius"/>
    </source>
</evidence>
<keyword evidence="1" id="KW-0472">Membrane</keyword>
<name>A0A4Z0CCG1_9BURK</name>
<proteinExistence type="predicted"/>
<dbReference type="AlphaFoldDB" id="A0A4Z0CCG1"/>